<evidence type="ECO:0000313" key="2">
    <source>
        <dbReference type="EMBL" id="UXY23714.1"/>
    </source>
</evidence>
<organism evidence="2 3">
    <name type="scientific">Streptomyces cynarae</name>
    <dbReference type="NCBI Taxonomy" id="2981134"/>
    <lineage>
        <taxon>Bacteria</taxon>
        <taxon>Bacillati</taxon>
        <taxon>Actinomycetota</taxon>
        <taxon>Actinomycetes</taxon>
        <taxon>Kitasatosporales</taxon>
        <taxon>Streptomycetaceae</taxon>
        <taxon>Streptomyces</taxon>
    </lineage>
</organism>
<protein>
    <submittedName>
        <fullName evidence="2">Uncharacterized protein</fullName>
    </submittedName>
</protein>
<reference evidence="2" key="1">
    <citation type="submission" date="2022-10" db="EMBL/GenBank/DDBJ databases">
        <authorList>
            <person name="Mo P."/>
        </authorList>
    </citation>
    <scope>NUCLEOTIDE SEQUENCE</scope>
    <source>
        <strain evidence="2">HUAS 13-4</strain>
    </source>
</reference>
<accession>A0ABY6EAW1</accession>
<name>A0ABY6EAW1_9ACTN</name>
<dbReference type="Proteomes" id="UP001061298">
    <property type="component" value="Chromosome"/>
</dbReference>
<feature type="region of interest" description="Disordered" evidence="1">
    <location>
        <begin position="19"/>
        <end position="55"/>
    </location>
</feature>
<keyword evidence="3" id="KW-1185">Reference proteome</keyword>
<evidence type="ECO:0000313" key="3">
    <source>
        <dbReference type="Proteomes" id="UP001061298"/>
    </source>
</evidence>
<dbReference type="RefSeq" id="WP_263233909.1">
    <property type="nucleotide sequence ID" value="NZ_CP106793.1"/>
</dbReference>
<evidence type="ECO:0000256" key="1">
    <source>
        <dbReference type="SAM" id="MobiDB-lite"/>
    </source>
</evidence>
<proteinExistence type="predicted"/>
<gene>
    <name evidence="2" type="ORF">N8I84_37260</name>
</gene>
<dbReference type="EMBL" id="CP106793">
    <property type="protein sequence ID" value="UXY23714.1"/>
    <property type="molecule type" value="Genomic_DNA"/>
</dbReference>
<sequence>MTTAHGVADDAEALAADLADELRTGAHPHPTGVRLGGSYGLRGGKRYSTGDLFAG</sequence>